<dbReference type="AlphaFoldDB" id="A0A9D1APN1"/>
<protein>
    <submittedName>
        <fullName evidence="1">Uncharacterized protein</fullName>
    </submittedName>
</protein>
<reference evidence="1" key="2">
    <citation type="journal article" date="2021" name="PeerJ">
        <title>Extensive microbial diversity within the chicken gut microbiome revealed by metagenomics and culture.</title>
        <authorList>
            <person name="Gilroy R."/>
            <person name="Ravi A."/>
            <person name="Getino M."/>
            <person name="Pursley I."/>
            <person name="Horton D.L."/>
            <person name="Alikhan N.F."/>
            <person name="Baker D."/>
            <person name="Gharbi K."/>
            <person name="Hall N."/>
            <person name="Watson M."/>
            <person name="Adriaenssens E.M."/>
            <person name="Foster-Nyarko E."/>
            <person name="Jarju S."/>
            <person name="Secka A."/>
            <person name="Antonio M."/>
            <person name="Oren A."/>
            <person name="Chaudhuri R.R."/>
            <person name="La Ragione R."/>
            <person name="Hildebrand F."/>
            <person name="Pallen M.J."/>
        </authorList>
    </citation>
    <scope>NUCLEOTIDE SEQUENCE</scope>
    <source>
        <strain evidence="1">ChiSxjej1B13-7958</strain>
    </source>
</reference>
<sequence>MLDLVEREHKEKSNRKRIFKIIEQIPEGVPAGWERKTLAVGGLTYIGFSEIHPEYLVCISSQGQSFLDCTTGEKRYVEELYDEDDLIAYSDGIESEKVCIAGEGGGGLRHYSKTGNILEQISPIWPAQQIIFMPNYC</sequence>
<evidence type="ECO:0000313" key="1">
    <source>
        <dbReference type="EMBL" id="HIR47885.1"/>
    </source>
</evidence>
<feature type="non-terminal residue" evidence="1">
    <location>
        <position position="137"/>
    </location>
</feature>
<gene>
    <name evidence="1" type="ORF">IAB89_09575</name>
</gene>
<dbReference type="Proteomes" id="UP000824242">
    <property type="component" value="Unassembled WGS sequence"/>
</dbReference>
<proteinExistence type="predicted"/>
<comment type="caution">
    <text evidence="1">The sequence shown here is derived from an EMBL/GenBank/DDBJ whole genome shotgun (WGS) entry which is preliminary data.</text>
</comment>
<accession>A0A9D1APN1</accession>
<dbReference type="EMBL" id="DVGZ01000104">
    <property type="protein sequence ID" value="HIR47885.1"/>
    <property type="molecule type" value="Genomic_DNA"/>
</dbReference>
<name>A0A9D1APN1_9FIRM</name>
<evidence type="ECO:0000313" key="2">
    <source>
        <dbReference type="Proteomes" id="UP000824242"/>
    </source>
</evidence>
<reference evidence="1" key="1">
    <citation type="submission" date="2020-10" db="EMBL/GenBank/DDBJ databases">
        <authorList>
            <person name="Gilroy R."/>
        </authorList>
    </citation>
    <scope>NUCLEOTIDE SEQUENCE</scope>
    <source>
        <strain evidence="1">ChiSxjej1B13-7958</strain>
    </source>
</reference>
<organism evidence="1 2">
    <name type="scientific">Candidatus Caccousia avicola</name>
    <dbReference type="NCBI Taxonomy" id="2840721"/>
    <lineage>
        <taxon>Bacteria</taxon>
        <taxon>Bacillati</taxon>
        <taxon>Bacillota</taxon>
        <taxon>Clostridia</taxon>
        <taxon>Eubacteriales</taxon>
        <taxon>Oscillospiraceae</taxon>
        <taxon>Oscillospiraceae incertae sedis</taxon>
        <taxon>Candidatus Caccousia</taxon>
    </lineage>
</organism>